<evidence type="ECO:0000256" key="6">
    <source>
        <dbReference type="ARBA" id="ARBA00022741"/>
    </source>
</evidence>
<evidence type="ECO:0000256" key="7">
    <source>
        <dbReference type="ARBA" id="ARBA00022795"/>
    </source>
</evidence>
<keyword evidence="16" id="KW-0966">Cell projection</keyword>
<evidence type="ECO:0000256" key="11">
    <source>
        <dbReference type="ARBA" id="ARBA00023225"/>
    </source>
</evidence>
<comment type="caution">
    <text evidence="16">The sequence shown here is derived from an EMBL/GenBank/DDBJ whole genome shotgun (WGS) entry which is preliminary data.</text>
</comment>
<evidence type="ECO:0000256" key="1">
    <source>
        <dbReference type="ARBA" id="ARBA00004413"/>
    </source>
</evidence>
<proteinExistence type="inferred from homology"/>
<protein>
    <recommendedName>
        <fullName evidence="3 13">Flagellar biosynthesis protein FlhF</fullName>
    </recommendedName>
</protein>
<keyword evidence="9" id="KW-0342">GTP-binding</keyword>
<keyword evidence="5" id="KW-1003">Cell membrane</keyword>
<comment type="similarity">
    <text evidence="2">Belongs to the GTP-binding SRP family.</text>
</comment>
<evidence type="ECO:0000259" key="15">
    <source>
        <dbReference type="SMART" id="SM00962"/>
    </source>
</evidence>
<evidence type="ECO:0000256" key="13">
    <source>
        <dbReference type="NCBIfam" id="TIGR03499"/>
    </source>
</evidence>
<keyword evidence="6" id="KW-0547">Nucleotide-binding</keyword>
<feature type="domain" description="AAA+ ATPase" evidence="14">
    <location>
        <begin position="248"/>
        <end position="384"/>
    </location>
</feature>
<reference evidence="17" key="1">
    <citation type="journal article" date="2019" name="Int. J. Syst. Evol. Microbiol.">
        <title>The Global Catalogue of Microorganisms (GCM) 10K type strain sequencing project: providing services to taxonomists for standard genome sequencing and annotation.</title>
        <authorList>
            <consortium name="The Broad Institute Genomics Platform"/>
            <consortium name="The Broad Institute Genome Sequencing Center for Infectious Disease"/>
            <person name="Wu L."/>
            <person name="Ma J."/>
        </authorList>
    </citation>
    <scope>NUCLEOTIDE SEQUENCE [LARGE SCALE GENOMIC DNA]</scope>
    <source>
        <strain evidence="17">CECT 8288</strain>
    </source>
</reference>
<dbReference type="SMART" id="SM00962">
    <property type="entry name" value="SRP54"/>
    <property type="match status" value="1"/>
</dbReference>
<dbReference type="EMBL" id="JBHRYN010000012">
    <property type="protein sequence ID" value="MFC3702213.1"/>
    <property type="molecule type" value="Genomic_DNA"/>
</dbReference>
<dbReference type="SUPFAM" id="SSF52540">
    <property type="entry name" value="P-loop containing nucleoside triphosphate hydrolases"/>
    <property type="match status" value="1"/>
</dbReference>
<sequence length="459" mass="50496">MKIKRFTASNMQAGLKMISEALGPEAVILSNKRMGSGLEIVAGVDEQDYEQYAAEHETEVQADVKHTTESGIIKAQASQSLDADTMAQLLDGMAGKNKQLFTSARDEPPVNFAPSTQENVNPVVERPIQRHAQYTQPFTASPSPKVQEDSAPISKKDTEAFDVIRQEIDSLKSLLKEQTEQLSTPVGQMNPQYERLESRLQTLGFTRSVVNKLMAHYDREDSLESNWRRLMGRLSSAIPAPLYEPTANGGVFAVNGPTGAGKTTTIAKLAAHAVKDFGQEHVALISLDWFQVGGQDILKSVSSILNVEFHALTEGESLGDKLTELKSKKIVFIDTSGSKEAMAYWNALISKERLSRVIQTMMVIPATMQPAALSQFIQNYTNVNFDSVILTKLDESASFGGVLEPVLKHRWPIWYCSDGQNIPQDIEMCEVKPLVQRLVSSLNGRNSKSPATEVALKVG</sequence>
<dbReference type="SMART" id="SM00382">
    <property type="entry name" value="AAA"/>
    <property type="match status" value="1"/>
</dbReference>
<evidence type="ECO:0000259" key="14">
    <source>
        <dbReference type="SMART" id="SM00382"/>
    </source>
</evidence>
<organism evidence="16 17">
    <name type="scientific">Reinekea marina</name>
    <dbReference type="NCBI Taxonomy" id="1310421"/>
    <lineage>
        <taxon>Bacteria</taxon>
        <taxon>Pseudomonadati</taxon>
        <taxon>Pseudomonadota</taxon>
        <taxon>Gammaproteobacteria</taxon>
        <taxon>Oceanospirillales</taxon>
        <taxon>Saccharospirillaceae</taxon>
        <taxon>Reinekea</taxon>
    </lineage>
</organism>
<dbReference type="Gene3D" id="1.20.120.1380">
    <property type="entry name" value="Flagellar FlhF biosynthesis protein, N domain"/>
    <property type="match status" value="1"/>
</dbReference>
<keyword evidence="7" id="KW-1005">Bacterial flagellum biogenesis</keyword>
<keyword evidence="16" id="KW-0969">Cilium</keyword>
<dbReference type="InterPro" id="IPR000897">
    <property type="entry name" value="SRP54_GTPase_dom"/>
</dbReference>
<keyword evidence="17" id="KW-1185">Reference proteome</keyword>
<feature type="domain" description="SRP54-type proteins GTP-binding" evidence="15">
    <location>
        <begin position="249"/>
        <end position="440"/>
    </location>
</feature>
<name>A0ABV7WUP5_9GAMM</name>
<evidence type="ECO:0000256" key="4">
    <source>
        <dbReference type="ARBA" id="ARBA00022448"/>
    </source>
</evidence>
<dbReference type="NCBIfam" id="TIGR03499">
    <property type="entry name" value="FlhF"/>
    <property type="match status" value="1"/>
</dbReference>
<keyword evidence="4" id="KW-0813">Transport</keyword>
<dbReference type="CDD" id="cd17873">
    <property type="entry name" value="FlhF"/>
    <property type="match status" value="1"/>
</dbReference>
<keyword evidence="8" id="KW-0653">Protein transport</keyword>
<evidence type="ECO:0000256" key="3">
    <source>
        <dbReference type="ARBA" id="ARBA00014919"/>
    </source>
</evidence>
<keyword evidence="16" id="KW-0282">Flagellum</keyword>
<evidence type="ECO:0000256" key="10">
    <source>
        <dbReference type="ARBA" id="ARBA00023136"/>
    </source>
</evidence>
<gene>
    <name evidence="16" type="primary">flhF</name>
    <name evidence="16" type="ORF">ACFOND_11205</name>
</gene>
<evidence type="ECO:0000313" key="16">
    <source>
        <dbReference type="EMBL" id="MFC3702213.1"/>
    </source>
</evidence>
<dbReference type="PANTHER" id="PTHR43134">
    <property type="entry name" value="SIGNAL RECOGNITION PARTICLE RECEPTOR SUBUNIT ALPHA"/>
    <property type="match status" value="1"/>
</dbReference>
<dbReference type="InterPro" id="IPR020006">
    <property type="entry name" value="FlhF"/>
</dbReference>
<comment type="function">
    <text evidence="12">Necessary for flagellar biosynthesis. May be involved in translocation of the flagellum.</text>
</comment>
<evidence type="ECO:0000256" key="9">
    <source>
        <dbReference type="ARBA" id="ARBA00023134"/>
    </source>
</evidence>
<keyword evidence="10" id="KW-0472">Membrane</keyword>
<evidence type="ECO:0000256" key="2">
    <source>
        <dbReference type="ARBA" id="ARBA00008531"/>
    </source>
</evidence>
<dbReference type="RefSeq" id="WP_290281469.1">
    <property type="nucleotide sequence ID" value="NZ_JAUFQI010000001.1"/>
</dbReference>
<evidence type="ECO:0000256" key="5">
    <source>
        <dbReference type="ARBA" id="ARBA00022475"/>
    </source>
</evidence>
<dbReference type="Gene3D" id="3.40.50.300">
    <property type="entry name" value="P-loop containing nucleotide triphosphate hydrolases"/>
    <property type="match status" value="1"/>
</dbReference>
<dbReference type="PANTHER" id="PTHR43134:SF3">
    <property type="entry name" value="FLAGELLAR BIOSYNTHESIS PROTEIN FLHF"/>
    <property type="match status" value="1"/>
</dbReference>
<comment type="subcellular location">
    <subcellularLocation>
        <location evidence="1">Cell membrane</location>
        <topology evidence="1">Peripheral membrane protein</topology>
        <orientation evidence="1">Cytoplasmic side</orientation>
    </subcellularLocation>
</comment>
<keyword evidence="11" id="KW-1006">Bacterial flagellum protein export</keyword>
<dbReference type="InterPro" id="IPR003593">
    <property type="entry name" value="AAA+_ATPase"/>
</dbReference>
<accession>A0ABV7WUP5</accession>
<dbReference type="InterPro" id="IPR047040">
    <property type="entry name" value="FlhF__GTPase_dom"/>
</dbReference>
<dbReference type="InterPro" id="IPR027417">
    <property type="entry name" value="P-loop_NTPase"/>
</dbReference>
<evidence type="ECO:0000256" key="8">
    <source>
        <dbReference type="ARBA" id="ARBA00022927"/>
    </source>
</evidence>
<evidence type="ECO:0000313" key="17">
    <source>
        <dbReference type="Proteomes" id="UP001595710"/>
    </source>
</evidence>
<evidence type="ECO:0000256" key="12">
    <source>
        <dbReference type="ARBA" id="ARBA00025337"/>
    </source>
</evidence>
<dbReference type="Proteomes" id="UP001595710">
    <property type="component" value="Unassembled WGS sequence"/>
</dbReference>
<dbReference type="Pfam" id="PF00448">
    <property type="entry name" value="SRP54"/>
    <property type="match status" value="1"/>
</dbReference>